<dbReference type="Pfam" id="PF08612">
    <property type="entry name" value="Med20"/>
    <property type="match status" value="1"/>
</dbReference>
<keyword evidence="4 6" id="KW-0539">Nucleus</keyword>
<comment type="subcellular location">
    <subcellularLocation>
        <location evidence="1 6">Nucleus</location>
    </subcellularLocation>
</comment>
<reference evidence="7" key="1">
    <citation type="submission" date="2020-11" db="EMBL/GenBank/DDBJ databases">
        <authorList>
            <person name="Tran Van P."/>
        </authorList>
    </citation>
    <scope>NUCLEOTIDE SEQUENCE</scope>
</reference>
<evidence type="ECO:0000256" key="1">
    <source>
        <dbReference type="ARBA" id="ARBA00004123"/>
    </source>
</evidence>
<dbReference type="GO" id="GO:0006357">
    <property type="term" value="P:regulation of transcription by RNA polymerase II"/>
    <property type="evidence" value="ECO:0007669"/>
    <property type="project" value="InterPro"/>
</dbReference>
<sequence>MTPCSDCRSLAPRFFSRDVLLAPSSLSDRPSVPSQQKILHVIHNSEQPASVFGVLETGTKHICVVADYIFQVLLMKITGTLSGGAKPKADSNTKIESRGQRFEAGDFIVKLGMVTMGTNFKGIIVEVEYQPCWLPKACYNLMKEFIQSFMGSCVPNNPPPYLQVRS</sequence>
<protein>
    <recommendedName>
        <fullName evidence="3 6">Mediator of RNA polymerase II transcription subunit 20</fullName>
    </recommendedName>
    <alternativeName>
        <fullName evidence="5 6">Mediator complex subunit 20</fullName>
    </alternativeName>
</protein>
<gene>
    <name evidence="6" type="primary">MED20</name>
    <name evidence="7" type="ORF">CTOB1V02_LOCUS388</name>
</gene>
<dbReference type="EMBL" id="OB660053">
    <property type="protein sequence ID" value="CAD7222377.1"/>
    <property type="molecule type" value="Genomic_DNA"/>
</dbReference>
<dbReference type="PANTHER" id="PTHR12465">
    <property type="entry name" value="UBIQUITIN SPECIFIC PROTEASE HOMOLOG 49"/>
    <property type="match status" value="1"/>
</dbReference>
<evidence type="ECO:0000256" key="2">
    <source>
        <dbReference type="ARBA" id="ARBA00010743"/>
    </source>
</evidence>
<dbReference type="PANTHER" id="PTHR12465:SF0">
    <property type="entry name" value="MEDIATOR OF RNA POLYMERASE II TRANSCRIPTION SUBUNIT 20"/>
    <property type="match status" value="1"/>
</dbReference>
<keyword evidence="6" id="KW-0010">Activator</keyword>
<dbReference type="AlphaFoldDB" id="A0A7R8W3C9"/>
<accession>A0A7R8W3C9</accession>
<comment type="function">
    <text evidence="6">Component of the Mediator complex, a coactivator involved in the regulated transcription of nearly all RNA polymerase II-dependent genes. Mediator functions as a bridge to convey information from gene-specific regulatory proteins to the basal RNA polymerase II transcription machinery. Mediator is recruited to promoters by direct interactions with regulatory proteins and serves as a scaffold for the assembly of a functional preinitiation complex with RNA polymerase II and the general transcription factors.</text>
</comment>
<comment type="subunit">
    <text evidence="6">Component of the Mediator complex.</text>
</comment>
<keyword evidence="6" id="KW-0804">Transcription</keyword>
<evidence type="ECO:0000256" key="4">
    <source>
        <dbReference type="ARBA" id="ARBA00023242"/>
    </source>
</evidence>
<evidence type="ECO:0000256" key="5">
    <source>
        <dbReference type="ARBA" id="ARBA00031954"/>
    </source>
</evidence>
<comment type="similarity">
    <text evidence="2 6">Belongs to the Mediator complex subunit 20 family.</text>
</comment>
<evidence type="ECO:0000256" key="3">
    <source>
        <dbReference type="ARBA" id="ARBA00019690"/>
    </source>
</evidence>
<proteinExistence type="inferred from homology"/>
<keyword evidence="6" id="KW-0805">Transcription regulation</keyword>
<organism evidence="7">
    <name type="scientific">Cyprideis torosa</name>
    <dbReference type="NCBI Taxonomy" id="163714"/>
    <lineage>
        <taxon>Eukaryota</taxon>
        <taxon>Metazoa</taxon>
        <taxon>Ecdysozoa</taxon>
        <taxon>Arthropoda</taxon>
        <taxon>Crustacea</taxon>
        <taxon>Oligostraca</taxon>
        <taxon>Ostracoda</taxon>
        <taxon>Podocopa</taxon>
        <taxon>Podocopida</taxon>
        <taxon>Cytherocopina</taxon>
        <taxon>Cytheroidea</taxon>
        <taxon>Cytherideidae</taxon>
        <taxon>Cyprideis</taxon>
    </lineage>
</organism>
<dbReference type="GO" id="GO:0016592">
    <property type="term" value="C:mediator complex"/>
    <property type="evidence" value="ECO:0007669"/>
    <property type="project" value="InterPro"/>
</dbReference>
<evidence type="ECO:0000313" key="7">
    <source>
        <dbReference type="EMBL" id="CAD7222377.1"/>
    </source>
</evidence>
<dbReference type="OrthoDB" id="1854899at2759"/>
<dbReference type="InterPro" id="IPR013921">
    <property type="entry name" value="Mediator_Med20"/>
</dbReference>
<name>A0A7R8W3C9_9CRUS</name>
<evidence type="ECO:0000256" key="6">
    <source>
        <dbReference type="RuleBase" id="RU364152"/>
    </source>
</evidence>
<dbReference type="GO" id="GO:0003713">
    <property type="term" value="F:transcription coactivator activity"/>
    <property type="evidence" value="ECO:0007669"/>
    <property type="project" value="TreeGrafter"/>
</dbReference>